<reference evidence="3" key="1">
    <citation type="journal article" date="2015" name="Nature">
        <title>Complex archaea that bridge the gap between prokaryotes and eukaryotes.</title>
        <authorList>
            <person name="Spang A."/>
            <person name="Saw J.H."/>
            <person name="Jorgensen S.L."/>
            <person name="Zaremba-Niedzwiedzka K."/>
            <person name="Martijn J."/>
            <person name="Lind A.E."/>
            <person name="van Eijk R."/>
            <person name="Schleper C."/>
            <person name="Guy L."/>
            <person name="Ettema T.J."/>
        </authorList>
    </citation>
    <scope>NUCLEOTIDE SEQUENCE</scope>
</reference>
<organism evidence="3">
    <name type="scientific">marine sediment metagenome</name>
    <dbReference type="NCBI Taxonomy" id="412755"/>
    <lineage>
        <taxon>unclassified sequences</taxon>
        <taxon>metagenomes</taxon>
        <taxon>ecological metagenomes</taxon>
    </lineage>
</organism>
<dbReference type="EMBL" id="LAZR01039330">
    <property type="protein sequence ID" value="KKL17261.1"/>
    <property type="molecule type" value="Genomic_DNA"/>
</dbReference>
<keyword evidence="2" id="KW-0472">Membrane</keyword>
<dbReference type="AlphaFoldDB" id="A0A0F9DHR7"/>
<gene>
    <name evidence="3" type="ORF">LCGC14_2487330</name>
</gene>
<feature type="region of interest" description="Disordered" evidence="1">
    <location>
        <begin position="1"/>
        <end position="21"/>
    </location>
</feature>
<feature type="region of interest" description="Disordered" evidence="1">
    <location>
        <begin position="76"/>
        <end position="95"/>
    </location>
</feature>
<protein>
    <submittedName>
        <fullName evidence="3">Uncharacterized protein</fullName>
    </submittedName>
</protein>
<evidence type="ECO:0000256" key="2">
    <source>
        <dbReference type="SAM" id="Phobius"/>
    </source>
</evidence>
<keyword evidence="2" id="KW-1133">Transmembrane helix</keyword>
<sequence>MTEENKDQKKAQPAQQQTQQPAKKSNKTLFIILGVVGGLIACVVVVAGIGLYVASNAAKSGIKQLEEATKNIEKDGDSYKVKGKDSESQFGDDVELPDGWPEDVAVYEGKMRSASTLRKGKSFTASVVTSDSVSTITDFYKKQMEKDGWEESSKFSGKNSVTYSYTKEKRTASIYIAQDYSDKSKNAITIATGSY</sequence>
<proteinExistence type="predicted"/>
<evidence type="ECO:0000256" key="1">
    <source>
        <dbReference type="SAM" id="MobiDB-lite"/>
    </source>
</evidence>
<feature type="compositionally biased region" description="Basic and acidic residues" evidence="1">
    <location>
        <begin position="1"/>
        <end position="10"/>
    </location>
</feature>
<keyword evidence="2" id="KW-0812">Transmembrane</keyword>
<feature type="compositionally biased region" description="Low complexity" evidence="1">
    <location>
        <begin position="11"/>
        <end position="21"/>
    </location>
</feature>
<accession>A0A0F9DHR7</accession>
<feature type="compositionally biased region" description="Basic and acidic residues" evidence="1">
    <location>
        <begin position="76"/>
        <end position="87"/>
    </location>
</feature>
<name>A0A0F9DHR7_9ZZZZ</name>
<comment type="caution">
    <text evidence="3">The sequence shown here is derived from an EMBL/GenBank/DDBJ whole genome shotgun (WGS) entry which is preliminary data.</text>
</comment>
<feature type="transmembrane region" description="Helical" evidence="2">
    <location>
        <begin position="29"/>
        <end position="54"/>
    </location>
</feature>
<evidence type="ECO:0000313" key="3">
    <source>
        <dbReference type="EMBL" id="KKL17261.1"/>
    </source>
</evidence>